<dbReference type="EMBL" id="JAUKUA010000004">
    <property type="protein sequence ID" value="KAK0715172.1"/>
    <property type="molecule type" value="Genomic_DNA"/>
</dbReference>
<keyword evidence="3" id="KW-1185">Reference proteome</keyword>
<sequence length="343" mass="37242">MRLMLVPLLITALLPLFGIAAPDVSISNLLTIPGCDDGRIIQPTEWPMAFSFCSSFIVEATETRSQLRTVTAPLRTTLTSISLSTTTLADLNVTTTTFKPLTSRLTRTWTAYYPNTNTTTTESRSTITTVQAIGTVTQVLPRHFHDWHRGNPNRPWNSFPPPYAPRPGPWYPWYGPYLDPKISQACSCLLRRTTTASLTAATTVYVTPAAVSLSRVITAGPTGTRQFTDIVAVTIYTTVTTEITLGPLRTSTAIATAMQNFTETATSIVTTLTSLSRFYCNLAFAECCSSTSTTSGLVGYGCNNNLNYGPGLCDDERPAGLCCSSLILINPSMATNCYLPTPR</sequence>
<accession>A0AA40AG10</accession>
<organism evidence="2 3">
    <name type="scientific">Lasiosphaeris hirsuta</name>
    <dbReference type="NCBI Taxonomy" id="260670"/>
    <lineage>
        <taxon>Eukaryota</taxon>
        <taxon>Fungi</taxon>
        <taxon>Dikarya</taxon>
        <taxon>Ascomycota</taxon>
        <taxon>Pezizomycotina</taxon>
        <taxon>Sordariomycetes</taxon>
        <taxon>Sordariomycetidae</taxon>
        <taxon>Sordariales</taxon>
        <taxon>Lasiosphaeriaceae</taxon>
        <taxon>Lasiosphaeris</taxon>
    </lineage>
</organism>
<evidence type="ECO:0000313" key="2">
    <source>
        <dbReference type="EMBL" id="KAK0715172.1"/>
    </source>
</evidence>
<evidence type="ECO:0000256" key="1">
    <source>
        <dbReference type="SAM" id="SignalP"/>
    </source>
</evidence>
<gene>
    <name evidence="2" type="ORF">B0H67DRAFT_580129</name>
</gene>
<comment type="caution">
    <text evidence="2">The sequence shown here is derived from an EMBL/GenBank/DDBJ whole genome shotgun (WGS) entry which is preliminary data.</text>
</comment>
<reference evidence="2" key="1">
    <citation type="submission" date="2023-06" db="EMBL/GenBank/DDBJ databases">
        <title>Genome-scale phylogeny and comparative genomics of the fungal order Sordariales.</title>
        <authorList>
            <consortium name="Lawrence Berkeley National Laboratory"/>
            <person name="Hensen N."/>
            <person name="Bonometti L."/>
            <person name="Westerberg I."/>
            <person name="Brannstrom I.O."/>
            <person name="Guillou S."/>
            <person name="Cros-Aarteil S."/>
            <person name="Calhoun S."/>
            <person name="Haridas S."/>
            <person name="Kuo A."/>
            <person name="Mondo S."/>
            <person name="Pangilinan J."/>
            <person name="Riley R."/>
            <person name="Labutti K."/>
            <person name="Andreopoulos B."/>
            <person name="Lipzen A."/>
            <person name="Chen C."/>
            <person name="Yanf M."/>
            <person name="Daum C."/>
            <person name="Ng V."/>
            <person name="Clum A."/>
            <person name="Steindorff A."/>
            <person name="Ohm R."/>
            <person name="Martin F."/>
            <person name="Silar P."/>
            <person name="Natvig D."/>
            <person name="Lalanne C."/>
            <person name="Gautier V."/>
            <person name="Ament-Velasquez S.L."/>
            <person name="Kruys A."/>
            <person name="Hutchinson M.I."/>
            <person name="Powell A.J."/>
            <person name="Barry K."/>
            <person name="Miller A.N."/>
            <person name="Grigoriev I.V."/>
            <person name="Debuchy R."/>
            <person name="Gladieux P."/>
            <person name="Thoren M.H."/>
            <person name="Johannesson H."/>
        </authorList>
    </citation>
    <scope>NUCLEOTIDE SEQUENCE</scope>
    <source>
        <strain evidence="2">SMH4607-1</strain>
    </source>
</reference>
<keyword evidence="1" id="KW-0732">Signal</keyword>
<proteinExistence type="predicted"/>
<dbReference type="AlphaFoldDB" id="A0AA40AG10"/>
<name>A0AA40AG10_9PEZI</name>
<feature type="signal peptide" evidence="1">
    <location>
        <begin position="1"/>
        <end position="20"/>
    </location>
</feature>
<protein>
    <submittedName>
        <fullName evidence="2">Uncharacterized protein</fullName>
    </submittedName>
</protein>
<dbReference type="Proteomes" id="UP001172102">
    <property type="component" value="Unassembled WGS sequence"/>
</dbReference>
<evidence type="ECO:0000313" key="3">
    <source>
        <dbReference type="Proteomes" id="UP001172102"/>
    </source>
</evidence>
<feature type="chain" id="PRO_5041416493" evidence="1">
    <location>
        <begin position="21"/>
        <end position="343"/>
    </location>
</feature>